<sequence length="342" mass="38488">MTNQNKILLKQTLFKKLKQLFTYSIFNFKINYSRINPKNYNWKKVKNFLKMFIIVMTAVFMVLLTIDIIKTDFFSNDEEDEKFVSDISDRIIAHLDENYFTAEDTIDTINNCNVTGIILHGELTTYISPDSLDENSNLLYDQSASKDIVYYINEAEKDDSIKAIILEIDSYGGSAVAAEEISNALENAKKPTVAFIRNGGVSVGYWSATGADKIFASKNSDVGSIGVTMSYIDYAGQNQKEGLTYNQLSSGKFKDMGDPDKALSAEETKLLMRDVNIIYQNFIKAVAENRNLDIKKVESLADGSSILGQMALENGLIDQIGEMPEVKEYLKEKIGEEVEVCW</sequence>
<proteinExistence type="inferred from homology"/>
<comment type="caution">
    <text evidence="7">The sequence shown here is derived from an EMBL/GenBank/DDBJ whole genome shotgun (WGS) entry which is preliminary data.</text>
</comment>
<dbReference type="GO" id="GO:0006508">
    <property type="term" value="P:proteolysis"/>
    <property type="evidence" value="ECO:0007669"/>
    <property type="project" value="UniProtKB-KW"/>
</dbReference>
<dbReference type="STRING" id="1805146.AUJ27_02260"/>
<protein>
    <recommendedName>
        <fullName evidence="6">Peptidase S49 domain-containing protein</fullName>
    </recommendedName>
</protein>
<keyword evidence="5" id="KW-0812">Transmembrane</keyword>
<evidence type="ECO:0000256" key="4">
    <source>
        <dbReference type="ARBA" id="ARBA00022825"/>
    </source>
</evidence>
<feature type="transmembrane region" description="Helical" evidence="5">
    <location>
        <begin position="48"/>
        <end position="66"/>
    </location>
</feature>
<dbReference type="SUPFAM" id="SSF52096">
    <property type="entry name" value="ClpP/crotonase"/>
    <property type="match status" value="1"/>
</dbReference>
<evidence type="ECO:0000256" key="2">
    <source>
        <dbReference type="ARBA" id="ARBA00022670"/>
    </source>
</evidence>
<keyword evidence="5" id="KW-0472">Membrane</keyword>
<organism evidence="7 8">
    <name type="scientific">Candidatus Falkowbacteria bacterium CG1_02_37_44</name>
    <dbReference type="NCBI Taxonomy" id="1805146"/>
    <lineage>
        <taxon>Bacteria</taxon>
        <taxon>Candidatus Falkowiibacteriota</taxon>
    </lineage>
</organism>
<evidence type="ECO:0000313" key="8">
    <source>
        <dbReference type="Proteomes" id="UP000183192"/>
    </source>
</evidence>
<feature type="domain" description="Peptidase S49" evidence="6">
    <location>
        <begin position="186"/>
        <end position="333"/>
    </location>
</feature>
<keyword evidence="5" id="KW-1133">Transmembrane helix</keyword>
<gene>
    <name evidence="7" type="ORF">AUJ27_02260</name>
</gene>
<dbReference type="Gene3D" id="3.90.226.10">
    <property type="entry name" value="2-enoyl-CoA Hydratase, Chain A, domain 1"/>
    <property type="match status" value="1"/>
</dbReference>
<evidence type="ECO:0000256" key="5">
    <source>
        <dbReference type="SAM" id="Phobius"/>
    </source>
</evidence>
<dbReference type="CDD" id="cd07023">
    <property type="entry name" value="S49_Sppa_N_C"/>
    <property type="match status" value="1"/>
</dbReference>
<dbReference type="GO" id="GO:0008236">
    <property type="term" value="F:serine-type peptidase activity"/>
    <property type="evidence" value="ECO:0007669"/>
    <property type="project" value="UniProtKB-KW"/>
</dbReference>
<dbReference type="NCBIfam" id="TIGR00706">
    <property type="entry name" value="SppA_dom"/>
    <property type="match status" value="1"/>
</dbReference>
<evidence type="ECO:0000313" key="7">
    <source>
        <dbReference type="EMBL" id="OIO07533.1"/>
    </source>
</evidence>
<dbReference type="InterPro" id="IPR004635">
    <property type="entry name" value="Pept_S49_SppA"/>
</dbReference>
<dbReference type="PANTHER" id="PTHR42987">
    <property type="entry name" value="PEPTIDASE S49"/>
    <property type="match status" value="1"/>
</dbReference>
<dbReference type="InterPro" id="IPR047272">
    <property type="entry name" value="S49_SppA_C"/>
</dbReference>
<evidence type="ECO:0000256" key="1">
    <source>
        <dbReference type="ARBA" id="ARBA00008683"/>
    </source>
</evidence>
<dbReference type="AlphaFoldDB" id="A0A1J4T9N9"/>
<evidence type="ECO:0000259" key="6">
    <source>
        <dbReference type="Pfam" id="PF01343"/>
    </source>
</evidence>
<dbReference type="EMBL" id="MNUU01000042">
    <property type="protein sequence ID" value="OIO07533.1"/>
    <property type="molecule type" value="Genomic_DNA"/>
</dbReference>
<evidence type="ECO:0000256" key="3">
    <source>
        <dbReference type="ARBA" id="ARBA00022801"/>
    </source>
</evidence>
<accession>A0A1J4T9N9</accession>
<dbReference type="InterPro" id="IPR002142">
    <property type="entry name" value="Peptidase_S49"/>
</dbReference>
<keyword evidence="4" id="KW-0720">Serine protease</keyword>
<keyword evidence="2" id="KW-0645">Protease</keyword>
<dbReference type="PANTHER" id="PTHR42987:SF4">
    <property type="entry name" value="PROTEASE SOHB-RELATED"/>
    <property type="match status" value="1"/>
</dbReference>
<dbReference type="Pfam" id="PF01343">
    <property type="entry name" value="Peptidase_S49"/>
    <property type="match status" value="1"/>
</dbReference>
<dbReference type="InterPro" id="IPR029045">
    <property type="entry name" value="ClpP/crotonase-like_dom_sf"/>
</dbReference>
<dbReference type="Proteomes" id="UP000183192">
    <property type="component" value="Unassembled WGS sequence"/>
</dbReference>
<reference evidence="7 8" key="1">
    <citation type="journal article" date="2016" name="Environ. Microbiol.">
        <title>Genomic resolution of a cold subsurface aquifer community provides metabolic insights for novel microbes adapted to high CO concentrations.</title>
        <authorList>
            <person name="Probst A.J."/>
            <person name="Castelle C.J."/>
            <person name="Singh A."/>
            <person name="Brown C.T."/>
            <person name="Anantharaman K."/>
            <person name="Sharon I."/>
            <person name="Hug L.A."/>
            <person name="Burstein D."/>
            <person name="Emerson J.B."/>
            <person name="Thomas B.C."/>
            <person name="Banfield J.F."/>
        </authorList>
    </citation>
    <scope>NUCLEOTIDE SEQUENCE [LARGE SCALE GENOMIC DNA]</scope>
    <source>
        <strain evidence="7">CG1_02_37_44</strain>
    </source>
</reference>
<name>A0A1J4T9N9_9BACT</name>
<keyword evidence="3" id="KW-0378">Hydrolase</keyword>
<comment type="similarity">
    <text evidence="1">Belongs to the peptidase S49 family.</text>
</comment>